<proteinExistence type="predicted"/>
<dbReference type="AlphaFoldDB" id="A0A7G9W8E6"/>
<evidence type="ECO:0000313" key="1">
    <source>
        <dbReference type="EMBL" id="QNO14958.1"/>
    </source>
</evidence>
<dbReference type="Proteomes" id="UP000516160">
    <property type="component" value="Chromosome"/>
</dbReference>
<sequence>MDLKQIQSILSEFDELRNLTIQEIIKEIKKEALTYHDVHKNLNEADKQCVFNWEGSNKFSNLFSEISVLIEKEKRDLSLKNNSDKEVV</sequence>
<dbReference type="KEGG" id="acae:HYG86_09305"/>
<organism evidence="1 2">
    <name type="scientific">Alkalicella caledoniensis</name>
    <dbReference type="NCBI Taxonomy" id="2731377"/>
    <lineage>
        <taxon>Bacteria</taxon>
        <taxon>Bacillati</taxon>
        <taxon>Bacillota</taxon>
        <taxon>Clostridia</taxon>
        <taxon>Eubacteriales</taxon>
        <taxon>Proteinivoracaceae</taxon>
        <taxon>Alkalicella</taxon>
    </lineage>
</organism>
<dbReference type="EMBL" id="CP058559">
    <property type="protein sequence ID" value="QNO14958.1"/>
    <property type="molecule type" value="Genomic_DNA"/>
</dbReference>
<dbReference type="RefSeq" id="WP_213165322.1">
    <property type="nucleotide sequence ID" value="NZ_CP058559.1"/>
</dbReference>
<protein>
    <submittedName>
        <fullName evidence="1">Uncharacterized protein</fullName>
    </submittedName>
</protein>
<accession>A0A7G9W8E6</accession>
<evidence type="ECO:0000313" key="2">
    <source>
        <dbReference type="Proteomes" id="UP000516160"/>
    </source>
</evidence>
<gene>
    <name evidence="1" type="ORF">HYG86_09305</name>
</gene>
<reference evidence="1 2" key="1">
    <citation type="submission" date="2020-07" db="EMBL/GenBank/DDBJ databases">
        <title>Alkalicella. sp. LB2 genome.</title>
        <authorList>
            <person name="Postec A."/>
            <person name="Quemeneur M."/>
        </authorList>
    </citation>
    <scope>NUCLEOTIDE SEQUENCE [LARGE SCALE GENOMIC DNA]</scope>
    <source>
        <strain evidence="1 2">LB2</strain>
    </source>
</reference>
<name>A0A7G9W8E6_ALKCA</name>
<keyword evidence="2" id="KW-1185">Reference proteome</keyword>